<evidence type="ECO:0000313" key="12">
    <source>
        <dbReference type="Proteomes" id="UP000243540"/>
    </source>
</evidence>
<dbReference type="Pfam" id="PF00091">
    <property type="entry name" value="Tubulin"/>
    <property type="match status" value="1"/>
</dbReference>
<dbReference type="GO" id="GO:0003924">
    <property type="term" value="F:GTPase activity"/>
    <property type="evidence" value="ECO:0007669"/>
    <property type="project" value="UniProtKB-UniRule"/>
</dbReference>
<reference evidence="11 12" key="1">
    <citation type="submission" date="2017-04" db="EMBL/GenBank/DDBJ databases">
        <title>Draft genome sequences of Alloscardovia macacae UMA81211 and UMA81212 isolated from the feces of a rhesus macaque (Macaca mulatta).</title>
        <authorList>
            <person name="Albert K."/>
            <person name="Sela D.A."/>
        </authorList>
    </citation>
    <scope>NUCLEOTIDE SEQUENCE [LARGE SCALE GENOMIC DNA]</scope>
    <source>
        <strain evidence="11 12">UMA81212</strain>
    </source>
</reference>
<evidence type="ECO:0000256" key="6">
    <source>
        <dbReference type="NCBIfam" id="TIGR00065"/>
    </source>
</evidence>
<feature type="binding site" evidence="5">
    <location>
        <begin position="22"/>
        <end position="26"/>
    </location>
    <ligand>
        <name>GTP</name>
        <dbReference type="ChEBI" id="CHEBI:37565"/>
    </ligand>
</feature>
<dbReference type="PANTHER" id="PTHR30314:SF3">
    <property type="entry name" value="MITOCHONDRIAL DIVISION PROTEIN FSZA"/>
    <property type="match status" value="1"/>
</dbReference>
<dbReference type="InterPro" id="IPR037103">
    <property type="entry name" value="Tubulin/FtsZ-like_C"/>
</dbReference>
<sequence length="434" mass="45053">MSENQEHTLNSSTVIKVVGVGGAGGNAVNRMIGDGLTNVEFVAINTDDKDLARSEADVKISLADDTSRGLGAGADPERGAKAAQDHQSDIEQALKGSDLVFITAGEGGGTGTGASPIVARAAREQGALTVAVVSRPFSFEGRRRSASAEQGIEKLRGEVDALIVISNDRLLDISDRTISMIDAFHNADQALLAGVKGITEILDANAYINVDFADVTSVLKDSGTAIFGMGRSRGQDRAVQAMELAMSSPMLDGEIKGANGVLVTFFGAQDMGLFEMSSAMDLIHDIAHPDANIIWGSALDDSLGDDMAITVIATGFGFNEDSEEAGQQTNELLTSVAVQSAAQAVQAQMDQAPAVVQAAPAAQLSQPVQSAQPVQAAQPDASQSQQTQAAPVAAPAAQPVSAALPQVAPQAPAEDDDDEGYSFDDMMQIPEFLR</sequence>
<comment type="subunit">
    <text evidence="5">Homodimer. Polymerizes to form a dynamic ring structure in a strictly GTP-dependent manner. Interacts directly with several other division proteins.</text>
</comment>
<comment type="caution">
    <text evidence="11">The sequence shown here is derived from an EMBL/GenBank/DDBJ whole genome shotgun (WGS) entry which is preliminary data.</text>
</comment>
<dbReference type="InterPro" id="IPR008280">
    <property type="entry name" value="Tub_FtsZ_C"/>
</dbReference>
<dbReference type="GO" id="GO:0000917">
    <property type="term" value="P:division septum assembly"/>
    <property type="evidence" value="ECO:0007669"/>
    <property type="project" value="UniProtKB-KW"/>
</dbReference>
<dbReference type="Proteomes" id="UP000243540">
    <property type="component" value="Unassembled WGS sequence"/>
</dbReference>
<feature type="compositionally biased region" description="Acidic residues" evidence="8">
    <location>
        <begin position="413"/>
        <end position="422"/>
    </location>
</feature>
<evidence type="ECO:0000259" key="10">
    <source>
        <dbReference type="SMART" id="SM00865"/>
    </source>
</evidence>
<evidence type="ECO:0000256" key="7">
    <source>
        <dbReference type="RuleBase" id="RU000631"/>
    </source>
</evidence>
<keyword evidence="4 5" id="KW-0717">Septation</keyword>
<dbReference type="CDD" id="cd02201">
    <property type="entry name" value="FtsZ_type1"/>
    <property type="match status" value="1"/>
</dbReference>
<keyword evidence="2 5" id="KW-0547">Nucleotide-binding</keyword>
<dbReference type="STRING" id="1160091.B9T39_07610"/>
<evidence type="ECO:0000256" key="1">
    <source>
        <dbReference type="ARBA" id="ARBA00009690"/>
    </source>
</evidence>
<dbReference type="GO" id="GO:0043093">
    <property type="term" value="P:FtsZ-dependent cytokinesis"/>
    <property type="evidence" value="ECO:0007669"/>
    <property type="project" value="UniProtKB-UniRule"/>
</dbReference>
<dbReference type="InterPro" id="IPR024757">
    <property type="entry name" value="FtsZ_C"/>
</dbReference>
<evidence type="ECO:0000256" key="3">
    <source>
        <dbReference type="ARBA" id="ARBA00023134"/>
    </source>
</evidence>
<evidence type="ECO:0000256" key="4">
    <source>
        <dbReference type="ARBA" id="ARBA00023210"/>
    </source>
</evidence>
<gene>
    <name evidence="5" type="primary">ftsZ</name>
    <name evidence="11" type="ORF">B9T39_07610</name>
</gene>
<dbReference type="InterPro" id="IPR020805">
    <property type="entry name" value="Cell_div_FtsZ_CS"/>
</dbReference>
<comment type="subcellular location">
    <subcellularLocation>
        <location evidence="5">Cytoplasm</location>
    </subcellularLocation>
    <text evidence="5">Assembles at midcell at the inner surface of the cytoplasmic membrane.</text>
</comment>
<keyword evidence="5" id="KW-0963">Cytoplasm</keyword>
<dbReference type="InterPro" id="IPR036525">
    <property type="entry name" value="Tubulin/FtsZ_GTPase_sf"/>
</dbReference>
<dbReference type="InterPro" id="IPR003008">
    <property type="entry name" value="Tubulin_FtsZ_GTPase"/>
</dbReference>
<dbReference type="HAMAP" id="MF_00909">
    <property type="entry name" value="FtsZ"/>
    <property type="match status" value="1"/>
</dbReference>
<evidence type="ECO:0000259" key="9">
    <source>
        <dbReference type="SMART" id="SM00864"/>
    </source>
</evidence>
<dbReference type="GO" id="GO:0051258">
    <property type="term" value="P:protein polymerization"/>
    <property type="evidence" value="ECO:0007669"/>
    <property type="project" value="UniProtKB-UniRule"/>
</dbReference>
<feature type="binding site" evidence="5">
    <location>
        <position position="144"/>
    </location>
    <ligand>
        <name>GTP</name>
        <dbReference type="ChEBI" id="CHEBI:37565"/>
    </ligand>
</feature>
<feature type="domain" description="Tubulin/FtsZ 2-layer sandwich" evidence="10">
    <location>
        <begin position="208"/>
        <end position="325"/>
    </location>
</feature>
<dbReference type="SMART" id="SM00864">
    <property type="entry name" value="Tubulin"/>
    <property type="match status" value="1"/>
</dbReference>
<dbReference type="OrthoDB" id="9813375at2"/>
<name>A0A1Y2SX11_9BIFI</name>
<feature type="binding site" evidence="5">
    <location>
        <position position="140"/>
    </location>
    <ligand>
        <name>GTP</name>
        <dbReference type="ChEBI" id="CHEBI:37565"/>
    </ligand>
</feature>
<feature type="compositionally biased region" description="Low complexity" evidence="8">
    <location>
        <begin position="370"/>
        <end position="412"/>
    </location>
</feature>
<dbReference type="GO" id="GO:0005737">
    <property type="term" value="C:cytoplasm"/>
    <property type="evidence" value="ECO:0007669"/>
    <property type="project" value="UniProtKB-SubCell"/>
</dbReference>
<dbReference type="PROSITE" id="PS01135">
    <property type="entry name" value="FTSZ_2"/>
    <property type="match status" value="1"/>
</dbReference>
<dbReference type="SUPFAM" id="SSF55307">
    <property type="entry name" value="Tubulin C-terminal domain-like"/>
    <property type="match status" value="1"/>
</dbReference>
<accession>A0A1Y2SX11</accession>
<keyword evidence="3 5" id="KW-0342">GTP-binding</keyword>
<dbReference type="AlphaFoldDB" id="A0A1Y2SX11"/>
<proteinExistence type="inferred from homology"/>
<feature type="domain" description="Tubulin/FtsZ GTPase" evidence="9">
    <location>
        <begin position="14"/>
        <end position="206"/>
    </location>
</feature>
<dbReference type="SMART" id="SM00865">
    <property type="entry name" value="Tubulin_C"/>
    <property type="match status" value="1"/>
</dbReference>
<organism evidence="11 12">
    <name type="scientific">Alloscardovia macacae</name>
    <dbReference type="NCBI Taxonomy" id="1160091"/>
    <lineage>
        <taxon>Bacteria</taxon>
        <taxon>Bacillati</taxon>
        <taxon>Actinomycetota</taxon>
        <taxon>Actinomycetes</taxon>
        <taxon>Bifidobacteriales</taxon>
        <taxon>Bifidobacteriaceae</taxon>
        <taxon>Alloscardovia</taxon>
    </lineage>
</organism>
<protein>
    <recommendedName>
        <fullName evidence="5 6">Cell division protein FtsZ</fullName>
    </recommendedName>
</protein>
<evidence type="ECO:0000256" key="5">
    <source>
        <dbReference type="HAMAP-Rule" id="MF_00909"/>
    </source>
</evidence>
<dbReference type="InterPro" id="IPR000158">
    <property type="entry name" value="Cell_div_FtsZ"/>
</dbReference>
<dbReference type="FunFam" id="3.40.50.1440:FF:000001">
    <property type="entry name" value="Cell division protein FtsZ"/>
    <property type="match status" value="1"/>
</dbReference>
<comment type="similarity">
    <text evidence="1 5 7">Belongs to the FtsZ family.</text>
</comment>
<keyword evidence="5 7" id="KW-0131">Cell cycle</keyword>
<feature type="binding site" evidence="5">
    <location>
        <begin position="109"/>
        <end position="111"/>
    </location>
    <ligand>
        <name>GTP</name>
        <dbReference type="ChEBI" id="CHEBI:37565"/>
    </ligand>
</feature>
<dbReference type="PRINTS" id="PR00423">
    <property type="entry name" value="CELLDVISFTSZ"/>
</dbReference>
<dbReference type="GO" id="GO:0005525">
    <property type="term" value="F:GTP binding"/>
    <property type="evidence" value="ECO:0007669"/>
    <property type="project" value="UniProtKB-UniRule"/>
</dbReference>
<feature type="binding site" evidence="5">
    <location>
        <position position="188"/>
    </location>
    <ligand>
        <name>GTP</name>
        <dbReference type="ChEBI" id="CHEBI:37565"/>
    </ligand>
</feature>
<evidence type="ECO:0000256" key="8">
    <source>
        <dbReference type="SAM" id="MobiDB-lite"/>
    </source>
</evidence>
<keyword evidence="5 7" id="KW-0132">Cell division</keyword>
<dbReference type="Gene3D" id="3.40.50.1440">
    <property type="entry name" value="Tubulin/FtsZ, GTPase domain"/>
    <property type="match status" value="1"/>
</dbReference>
<dbReference type="InterPro" id="IPR045061">
    <property type="entry name" value="FtsZ/CetZ"/>
</dbReference>
<dbReference type="SUPFAM" id="SSF52490">
    <property type="entry name" value="Tubulin nucleotide-binding domain-like"/>
    <property type="match status" value="1"/>
</dbReference>
<dbReference type="NCBIfam" id="TIGR00065">
    <property type="entry name" value="ftsZ"/>
    <property type="match status" value="1"/>
</dbReference>
<evidence type="ECO:0000313" key="11">
    <source>
        <dbReference type="EMBL" id="OTA28048.1"/>
    </source>
</evidence>
<evidence type="ECO:0000256" key="2">
    <source>
        <dbReference type="ARBA" id="ARBA00022741"/>
    </source>
</evidence>
<dbReference type="PANTHER" id="PTHR30314">
    <property type="entry name" value="CELL DIVISION PROTEIN FTSZ-RELATED"/>
    <property type="match status" value="1"/>
</dbReference>
<feature type="region of interest" description="Disordered" evidence="8">
    <location>
        <begin position="370"/>
        <end position="434"/>
    </location>
</feature>
<dbReference type="Gene3D" id="3.30.1330.20">
    <property type="entry name" value="Tubulin/FtsZ, C-terminal domain"/>
    <property type="match status" value="1"/>
</dbReference>
<dbReference type="RefSeq" id="WP_086107220.1">
    <property type="nucleotide sequence ID" value="NZ_NEKB01000016.1"/>
</dbReference>
<comment type="function">
    <text evidence="5 7">Essential cell division protein that forms a contractile ring structure (Z ring) at the future cell division site. The regulation of the ring assembly controls the timing and the location of cell division. One of the functions of the FtsZ ring is to recruit other cell division proteins to the septum to produce a new cell wall between the dividing cells. Binds GTP and shows GTPase activity.</text>
</comment>
<dbReference type="Pfam" id="PF12327">
    <property type="entry name" value="FtsZ_C"/>
    <property type="match status" value="1"/>
</dbReference>
<dbReference type="EMBL" id="NEKC01000024">
    <property type="protein sequence ID" value="OTA28048.1"/>
    <property type="molecule type" value="Genomic_DNA"/>
</dbReference>
<dbReference type="GO" id="GO:0032153">
    <property type="term" value="C:cell division site"/>
    <property type="evidence" value="ECO:0007669"/>
    <property type="project" value="UniProtKB-UniRule"/>
</dbReference>
<dbReference type="InterPro" id="IPR018316">
    <property type="entry name" value="Tubulin/FtsZ_2-layer-sand-dom"/>
</dbReference>